<proteinExistence type="predicted"/>
<accession>A0A0B4CYV2</accession>
<name>A0A0B4CYV2_PSEPS</name>
<dbReference type="AlphaFoldDB" id="A0A0B4CYV2"/>
<dbReference type="RefSeq" id="WP_043453007.1">
    <property type="nucleotide sequence ID" value="NZ_JWTB01000023.1"/>
</dbReference>
<gene>
    <name evidence="2" type="ORF">RM50_12305</name>
</gene>
<protein>
    <submittedName>
        <fullName evidence="2">Uncharacterized protein</fullName>
    </submittedName>
</protein>
<evidence type="ECO:0000313" key="2">
    <source>
        <dbReference type="EMBL" id="KIC66309.1"/>
    </source>
</evidence>
<sequence length="135" mass="15181">MTDINPEYALNPLLDIEAQQRPVLVEVAKAEETPPTMWATGDLPPFTASGLDPQLLAMVPWQIRHAAALEPDRAKVLAMVEDGAGLESLHTEEEHEGLRNYRERVNNWLSGKNRPKDQPLSEEENNDFYESLYGA</sequence>
<feature type="region of interest" description="Disordered" evidence="1">
    <location>
        <begin position="109"/>
        <end position="135"/>
    </location>
</feature>
<comment type="caution">
    <text evidence="2">The sequence shown here is derived from an EMBL/GenBank/DDBJ whole genome shotgun (WGS) entry which is preliminary data.</text>
</comment>
<evidence type="ECO:0000256" key="1">
    <source>
        <dbReference type="SAM" id="MobiDB-lite"/>
    </source>
</evidence>
<dbReference type="Proteomes" id="UP000031196">
    <property type="component" value="Unassembled WGS sequence"/>
</dbReference>
<dbReference type="EMBL" id="JWTB01000023">
    <property type="protein sequence ID" value="KIC66309.1"/>
    <property type="molecule type" value="Genomic_DNA"/>
</dbReference>
<evidence type="ECO:0000313" key="3">
    <source>
        <dbReference type="Proteomes" id="UP000031196"/>
    </source>
</evidence>
<reference evidence="2 3" key="1">
    <citation type="submission" date="2014-12" db="EMBL/GenBank/DDBJ databases">
        <title>Genome sequencing of Arthrobacter phenanthrenivorans SWC37.</title>
        <authorList>
            <person name="Tan P.W."/>
            <person name="Chan K.-G."/>
        </authorList>
    </citation>
    <scope>NUCLEOTIDE SEQUENCE [LARGE SCALE GENOMIC DNA]</scope>
    <source>
        <strain evidence="2 3">SWC37</strain>
    </source>
</reference>
<dbReference type="OrthoDB" id="9937870at2"/>
<organism evidence="2 3">
    <name type="scientific">Pseudarthrobacter phenanthrenivorans</name>
    <name type="common">Arthrobacter phenanthrenivorans</name>
    <dbReference type="NCBI Taxonomy" id="361575"/>
    <lineage>
        <taxon>Bacteria</taxon>
        <taxon>Bacillati</taxon>
        <taxon>Actinomycetota</taxon>
        <taxon>Actinomycetes</taxon>
        <taxon>Micrococcales</taxon>
        <taxon>Micrococcaceae</taxon>
        <taxon>Pseudarthrobacter</taxon>
    </lineage>
</organism>